<dbReference type="GO" id="GO:0005524">
    <property type="term" value="F:ATP binding"/>
    <property type="evidence" value="ECO:0007669"/>
    <property type="project" value="InterPro"/>
</dbReference>
<sequence>MYGACHVGRPFFVCELANFGTASAYLQEKPSREVWWSLYRAALGLQHLHECGILHGDLKGNSFLVTGDEDKTAIKLADFGLSAFVDRAETAAGNQGAIGAFRWKAPERLPGAAPSFASDVYSFGMCILELSTGEYPWGEVYSRCSCEAERDGEEVVASATGQLYRYTMGPCPANVLLRSSEATKCWCSGYCLHSMQSTL</sequence>
<dbReference type="GO" id="GO:0005737">
    <property type="term" value="C:cytoplasm"/>
    <property type="evidence" value="ECO:0007669"/>
    <property type="project" value="TreeGrafter"/>
</dbReference>
<dbReference type="PANTHER" id="PTHR23257">
    <property type="entry name" value="SERINE-THREONINE PROTEIN KINASE"/>
    <property type="match status" value="1"/>
</dbReference>
<accession>A0A9W6WMA0</accession>
<comment type="caution">
    <text evidence="2">The sequence shown here is derived from an EMBL/GenBank/DDBJ whole genome shotgun (WGS) entry which is preliminary data.</text>
</comment>
<proteinExistence type="predicted"/>
<dbReference type="AlphaFoldDB" id="A0A9W6WMA0"/>
<protein>
    <submittedName>
        <fullName evidence="2">Unnamed protein product</fullName>
    </submittedName>
</protein>
<dbReference type="InterPro" id="IPR050167">
    <property type="entry name" value="Ser_Thr_protein_kinase"/>
</dbReference>
<dbReference type="Gene3D" id="1.10.510.10">
    <property type="entry name" value="Transferase(Phosphotransferase) domain 1"/>
    <property type="match status" value="1"/>
</dbReference>
<keyword evidence="3" id="KW-1185">Reference proteome</keyword>
<reference evidence="2" key="1">
    <citation type="submission" date="2023-04" db="EMBL/GenBank/DDBJ databases">
        <title>Phytophthora lilii NBRC 32176.</title>
        <authorList>
            <person name="Ichikawa N."/>
            <person name="Sato H."/>
            <person name="Tonouchi N."/>
        </authorList>
    </citation>
    <scope>NUCLEOTIDE SEQUENCE</scope>
    <source>
        <strain evidence="2">NBRC 32176</strain>
    </source>
</reference>
<dbReference type="InterPro" id="IPR001245">
    <property type="entry name" value="Ser-Thr/Tyr_kinase_cat_dom"/>
</dbReference>
<feature type="domain" description="Protein kinase" evidence="1">
    <location>
        <begin position="1"/>
        <end position="199"/>
    </location>
</feature>
<dbReference type="OrthoDB" id="118961at2759"/>
<dbReference type="EMBL" id="BSXW01000333">
    <property type="protein sequence ID" value="GMF19036.1"/>
    <property type="molecule type" value="Genomic_DNA"/>
</dbReference>
<gene>
    <name evidence="2" type="ORF">Plil01_000721200</name>
</gene>
<dbReference type="PROSITE" id="PS50011">
    <property type="entry name" value="PROTEIN_KINASE_DOM"/>
    <property type="match status" value="1"/>
</dbReference>
<name>A0A9W6WMA0_9STRA</name>
<organism evidence="2 3">
    <name type="scientific">Phytophthora lilii</name>
    <dbReference type="NCBI Taxonomy" id="2077276"/>
    <lineage>
        <taxon>Eukaryota</taxon>
        <taxon>Sar</taxon>
        <taxon>Stramenopiles</taxon>
        <taxon>Oomycota</taxon>
        <taxon>Peronosporomycetes</taxon>
        <taxon>Peronosporales</taxon>
        <taxon>Peronosporaceae</taxon>
        <taxon>Phytophthora</taxon>
    </lineage>
</organism>
<evidence type="ECO:0000259" key="1">
    <source>
        <dbReference type="PROSITE" id="PS50011"/>
    </source>
</evidence>
<evidence type="ECO:0000313" key="3">
    <source>
        <dbReference type="Proteomes" id="UP001165083"/>
    </source>
</evidence>
<dbReference type="InterPro" id="IPR011009">
    <property type="entry name" value="Kinase-like_dom_sf"/>
</dbReference>
<dbReference type="Proteomes" id="UP001165083">
    <property type="component" value="Unassembled WGS sequence"/>
</dbReference>
<dbReference type="GO" id="GO:0004672">
    <property type="term" value="F:protein kinase activity"/>
    <property type="evidence" value="ECO:0007669"/>
    <property type="project" value="InterPro"/>
</dbReference>
<dbReference type="Pfam" id="PF07714">
    <property type="entry name" value="PK_Tyr_Ser-Thr"/>
    <property type="match status" value="1"/>
</dbReference>
<evidence type="ECO:0000313" key="2">
    <source>
        <dbReference type="EMBL" id="GMF19036.1"/>
    </source>
</evidence>
<dbReference type="InterPro" id="IPR000719">
    <property type="entry name" value="Prot_kinase_dom"/>
</dbReference>
<dbReference type="GO" id="GO:0007165">
    <property type="term" value="P:signal transduction"/>
    <property type="evidence" value="ECO:0007669"/>
    <property type="project" value="TreeGrafter"/>
</dbReference>
<dbReference type="SUPFAM" id="SSF56112">
    <property type="entry name" value="Protein kinase-like (PK-like)"/>
    <property type="match status" value="1"/>
</dbReference>